<evidence type="ECO:0000313" key="2">
    <source>
        <dbReference type="EMBL" id="MCV9887193.1"/>
    </source>
</evidence>
<accession>A0ABT3DJG2</accession>
<reference evidence="2 3" key="1">
    <citation type="submission" date="2022-10" db="EMBL/GenBank/DDBJ databases">
        <title>Draft genome assembly of moderately radiation resistant bacterium Metabacillus halosaccharovorans.</title>
        <authorList>
            <person name="Pal S."/>
            <person name="Gopinathan A."/>
        </authorList>
    </citation>
    <scope>NUCLEOTIDE SEQUENCE [LARGE SCALE GENOMIC DNA]</scope>
    <source>
        <strain evidence="2 3">VITHBRA001</strain>
    </source>
</reference>
<protein>
    <submittedName>
        <fullName evidence="2">Uncharacterized protein</fullName>
    </submittedName>
</protein>
<dbReference type="EMBL" id="JAOYEY010000044">
    <property type="protein sequence ID" value="MCV9887193.1"/>
    <property type="molecule type" value="Genomic_DNA"/>
</dbReference>
<keyword evidence="3" id="KW-1185">Reference proteome</keyword>
<gene>
    <name evidence="2" type="ORF">OIH86_16255</name>
</gene>
<organism evidence="2 3">
    <name type="scientific">Metabacillus halosaccharovorans</name>
    <dbReference type="NCBI Taxonomy" id="930124"/>
    <lineage>
        <taxon>Bacteria</taxon>
        <taxon>Bacillati</taxon>
        <taxon>Bacillota</taxon>
        <taxon>Bacilli</taxon>
        <taxon>Bacillales</taxon>
        <taxon>Bacillaceae</taxon>
        <taxon>Metabacillus</taxon>
    </lineage>
</organism>
<name>A0ABT3DJG2_9BACI</name>
<dbReference type="RefSeq" id="WP_264143616.1">
    <property type="nucleotide sequence ID" value="NZ_JAOYEY010000044.1"/>
</dbReference>
<proteinExistence type="predicted"/>
<dbReference type="Proteomes" id="UP001526147">
    <property type="component" value="Unassembled WGS sequence"/>
</dbReference>
<evidence type="ECO:0000313" key="3">
    <source>
        <dbReference type="Proteomes" id="UP001526147"/>
    </source>
</evidence>
<feature type="transmembrane region" description="Helical" evidence="1">
    <location>
        <begin position="42"/>
        <end position="62"/>
    </location>
</feature>
<feature type="transmembrane region" description="Helical" evidence="1">
    <location>
        <begin position="6"/>
        <end position="21"/>
    </location>
</feature>
<keyword evidence="1" id="KW-0812">Transmembrane</keyword>
<evidence type="ECO:0000256" key="1">
    <source>
        <dbReference type="SAM" id="Phobius"/>
    </source>
</evidence>
<sequence>MGFVTFLVVILVASIVDFLWLDTESKRWNWLKNGSKRQQLGFFLFFIGASSILYILFGVNFLNS</sequence>
<comment type="caution">
    <text evidence="2">The sequence shown here is derived from an EMBL/GenBank/DDBJ whole genome shotgun (WGS) entry which is preliminary data.</text>
</comment>
<keyword evidence="1" id="KW-0472">Membrane</keyword>
<keyword evidence="1" id="KW-1133">Transmembrane helix</keyword>